<keyword evidence="3 4" id="KW-0520">NAD</keyword>
<keyword evidence="7" id="KW-1185">Reference proteome</keyword>
<dbReference type="Pfam" id="PF00670">
    <property type="entry name" value="AdoHcyase_NAD"/>
    <property type="match status" value="1"/>
</dbReference>
<sequence length="409" mass="42662">MTARRIEHSARSMPVLSALRDRWAQERPLEGVAVAACLPVTAETAVLVLALQAAGAAVALCSSNPLSTQDDVARALHAAGVAVRARRGASRDDYYAALRGTLDELADARCGVLLDDGCDLLSTLHDERADLLAAVPLAASEQTASGALRLRRLAAEGLLRLPVVAVDGSRVRRVVDTRWGSGQATVDALLRGSGLLIAGKTAVVAGYGDVGRAVATRLRGMGAHVVVTEVDPVAALEAVLEGHRVLPMADAVREADLVVTATGGIGVVAAEHVPLLRDGVVLVNAGHFDVEVDVAAVAAAGTRLPRVRPSLDTWQLPDGRRVSVLAEGRVAGLAAAEGSPPEAMDVAFALQALVVRWLVEQHPERAAVLPVPPELDARVAELALAALSVRVDVLSEEQRAYLSSWRSGS</sequence>
<dbReference type="SUPFAM" id="SSF51735">
    <property type="entry name" value="NAD(P)-binding Rossmann-fold domains"/>
    <property type="match status" value="1"/>
</dbReference>
<dbReference type="SMART" id="SM00996">
    <property type="entry name" value="AdoHcyase"/>
    <property type="match status" value="1"/>
</dbReference>
<comment type="cofactor">
    <cofactor evidence="4">
        <name>NAD(+)</name>
        <dbReference type="ChEBI" id="CHEBI:57540"/>
    </cofactor>
    <text evidence="4">Binds 1 NAD(+) per subunit.</text>
</comment>
<dbReference type="InterPro" id="IPR036291">
    <property type="entry name" value="NAD(P)-bd_dom_sf"/>
</dbReference>
<dbReference type="Gene3D" id="3.40.50.720">
    <property type="entry name" value="NAD(P)-binding Rossmann-like Domain"/>
    <property type="match status" value="1"/>
</dbReference>
<feature type="domain" description="S-adenosyl-L-homocysteine hydrolase NAD binding" evidence="5">
    <location>
        <begin position="177"/>
        <end position="338"/>
    </location>
</feature>
<evidence type="ECO:0000313" key="6">
    <source>
        <dbReference type="EMBL" id="RZS90149.1"/>
    </source>
</evidence>
<dbReference type="AlphaFoldDB" id="A0A4V2F4Q6"/>
<dbReference type="OrthoDB" id="9802717at2"/>
<dbReference type="InterPro" id="IPR020082">
    <property type="entry name" value="S-Ado-L-homoCys_hydrolase_CS"/>
</dbReference>
<dbReference type="PROSITE" id="PS00739">
    <property type="entry name" value="ADOHCYASE_2"/>
    <property type="match status" value="1"/>
</dbReference>
<dbReference type="SUPFAM" id="SSF52283">
    <property type="entry name" value="Formate/glycerate dehydrogenase catalytic domain-like"/>
    <property type="match status" value="1"/>
</dbReference>
<feature type="binding site" evidence="4">
    <location>
        <position position="229"/>
    </location>
    <ligand>
        <name>NAD(+)</name>
        <dbReference type="ChEBI" id="CHEBI:57540"/>
    </ligand>
</feature>
<name>A0A4V2F4Q6_9ACTN</name>
<protein>
    <submittedName>
        <fullName evidence="6">Adenosylhomocysteinase</fullName>
    </submittedName>
</protein>
<dbReference type="NCBIfam" id="NF004005">
    <property type="entry name" value="PRK05476.2-3"/>
    <property type="match status" value="1"/>
</dbReference>
<dbReference type="Pfam" id="PF05221">
    <property type="entry name" value="AdoHcyase"/>
    <property type="match status" value="2"/>
</dbReference>
<dbReference type="InterPro" id="IPR015878">
    <property type="entry name" value="Ado_hCys_hydrolase_NAD-bd"/>
</dbReference>
<gene>
    <name evidence="6" type="ORF">EV189_1932</name>
</gene>
<feature type="binding site" evidence="4">
    <location>
        <begin position="285"/>
        <end position="287"/>
    </location>
    <ligand>
        <name>NAD(+)</name>
        <dbReference type="ChEBI" id="CHEBI:57540"/>
    </ligand>
</feature>
<evidence type="ECO:0000256" key="4">
    <source>
        <dbReference type="PIRSR" id="PIRSR001109-2"/>
    </source>
</evidence>
<dbReference type="EMBL" id="SGXD01000002">
    <property type="protein sequence ID" value="RZS90149.1"/>
    <property type="molecule type" value="Genomic_DNA"/>
</dbReference>
<dbReference type="InterPro" id="IPR000043">
    <property type="entry name" value="Adenosylhomocysteinase-like"/>
</dbReference>
<dbReference type="InterPro" id="IPR042172">
    <property type="entry name" value="Adenosylhomocyst_ase-like_sf"/>
</dbReference>
<dbReference type="PIRSF" id="PIRSF001109">
    <property type="entry name" value="Ad_hcy_hydrolase"/>
    <property type="match status" value="1"/>
</dbReference>
<dbReference type="PANTHER" id="PTHR23420:SF0">
    <property type="entry name" value="ADENOSYLHOMOCYSTEINASE"/>
    <property type="match status" value="1"/>
</dbReference>
<evidence type="ECO:0000259" key="5">
    <source>
        <dbReference type="SMART" id="SM00997"/>
    </source>
</evidence>
<evidence type="ECO:0000256" key="2">
    <source>
        <dbReference type="ARBA" id="ARBA00022563"/>
    </source>
</evidence>
<evidence type="ECO:0000256" key="1">
    <source>
        <dbReference type="ARBA" id="ARBA00007122"/>
    </source>
</evidence>
<comment type="similarity">
    <text evidence="1">Belongs to the adenosylhomocysteinase family.</text>
</comment>
<evidence type="ECO:0000256" key="3">
    <source>
        <dbReference type="ARBA" id="ARBA00023027"/>
    </source>
</evidence>
<dbReference type="GO" id="GO:0004013">
    <property type="term" value="F:adenosylhomocysteinase activity"/>
    <property type="evidence" value="ECO:0007669"/>
    <property type="project" value="TreeGrafter"/>
</dbReference>
<dbReference type="PANTHER" id="PTHR23420">
    <property type="entry name" value="ADENOSYLHOMOCYSTEINASE"/>
    <property type="match status" value="1"/>
</dbReference>
<proteinExistence type="inferred from homology"/>
<dbReference type="PROSITE" id="PS00738">
    <property type="entry name" value="ADOHCYASE_1"/>
    <property type="match status" value="1"/>
</dbReference>
<reference evidence="6 7" key="1">
    <citation type="submission" date="2019-02" db="EMBL/GenBank/DDBJ databases">
        <title>Genomic Encyclopedia of Type Strains, Phase IV (KMG-IV): sequencing the most valuable type-strain genomes for metagenomic binning, comparative biology and taxonomic classification.</title>
        <authorList>
            <person name="Goeker M."/>
        </authorList>
    </citation>
    <scope>NUCLEOTIDE SEQUENCE [LARGE SCALE GENOMIC DNA]</scope>
    <source>
        <strain evidence="6 7">DSM 45622</strain>
    </source>
</reference>
<dbReference type="Proteomes" id="UP000293638">
    <property type="component" value="Unassembled WGS sequence"/>
</dbReference>
<comment type="caution">
    <text evidence="6">The sequence shown here is derived from an EMBL/GenBank/DDBJ whole genome shotgun (WGS) entry which is preliminary data.</text>
</comment>
<dbReference type="SMART" id="SM00997">
    <property type="entry name" value="AdoHcyase_NAD"/>
    <property type="match status" value="1"/>
</dbReference>
<organism evidence="6 7">
    <name type="scientific">Motilibacter rhizosphaerae</name>
    <dbReference type="NCBI Taxonomy" id="598652"/>
    <lineage>
        <taxon>Bacteria</taxon>
        <taxon>Bacillati</taxon>
        <taxon>Actinomycetota</taxon>
        <taxon>Actinomycetes</taxon>
        <taxon>Motilibacterales</taxon>
        <taxon>Motilibacteraceae</taxon>
        <taxon>Motilibacter</taxon>
    </lineage>
</organism>
<dbReference type="GO" id="GO:0005829">
    <property type="term" value="C:cytosol"/>
    <property type="evidence" value="ECO:0007669"/>
    <property type="project" value="TreeGrafter"/>
</dbReference>
<dbReference type="RefSeq" id="WP_130492646.1">
    <property type="nucleotide sequence ID" value="NZ_SGXD01000002.1"/>
</dbReference>
<dbReference type="GO" id="GO:0033353">
    <property type="term" value="P:S-adenosylmethionine cycle"/>
    <property type="evidence" value="ECO:0007669"/>
    <property type="project" value="TreeGrafter"/>
</dbReference>
<accession>A0A4V2F4Q6</accession>
<dbReference type="Gene3D" id="3.40.50.1480">
    <property type="entry name" value="Adenosylhomocysteinase-like"/>
    <property type="match status" value="1"/>
</dbReference>
<dbReference type="GO" id="GO:0006730">
    <property type="term" value="P:one-carbon metabolic process"/>
    <property type="evidence" value="ECO:0007669"/>
    <property type="project" value="UniProtKB-KW"/>
</dbReference>
<keyword evidence="2" id="KW-0554">One-carbon metabolism</keyword>
<evidence type="ECO:0000313" key="7">
    <source>
        <dbReference type="Proteomes" id="UP000293638"/>
    </source>
</evidence>